<dbReference type="EMBL" id="CM018044">
    <property type="protein sequence ID" value="KAA8529994.1"/>
    <property type="molecule type" value="Genomic_DNA"/>
</dbReference>
<reference evidence="1 2" key="1">
    <citation type="submission" date="2019-09" db="EMBL/GenBank/DDBJ databases">
        <title>A chromosome-level genome assembly of the Chinese tupelo Nyssa sinensis.</title>
        <authorList>
            <person name="Yang X."/>
            <person name="Kang M."/>
            <person name="Yang Y."/>
            <person name="Xiong H."/>
            <person name="Wang M."/>
            <person name="Zhang Z."/>
            <person name="Wang Z."/>
            <person name="Wu H."/>
            <person name="Ma T."/>
            <person name="Liu J."/>
            <person name="Xi Z."/>
        </authorList>
    </citation>
    <scope>NUCLEOTIDE SEQUENCE [LARGE SCALE GENOMIC DNA]</scope>
    <source>
        <strain evidence="1">J267</strain>
        <tissue evidence="1">Leaf</tissue>
    </source>
</reference>
<evidence type="ECO:0000313" key="2">
    <source>
        <dbReference type="Proteomes" id="UP000325577"/>
    </source>
</evidence>
<keyword evidence="2" id="KW-1185">Reference proteome</keyword>
<proteinExistence type="predicted"/>
<gene>
    <name evidence="1" type="ORF">F0562_034403</name>
</gene>
<accession>A0A5J5AIE1</accession>
<dbReference type="Proteomes" id="UP000325577">
    <property type="component" value="Linkage Group LG20"/>
</dbReference>
<name>A0A5J5AIE1_9ASTE</name>
<organism evidence="1 2">
    <name type="scientific">Nyssa sinensis</name>
    <dbReference type="NCBI Taxonomy" id="561372"/>
    <lineage>
        <taxon>Eukaryota</taxon>
        <taxon>Viridiplantae</taxon>
        <taxon>Streptophyta</taxon>
        <taxon>Embryophyta</taxon>
        <taxon>Tracheophyta</taxon>
        <taxon>Spermatophyta</taxon>
        <taxon>Magnoliopsida</taxon>
        <taxon>eudicotyledons</taxon>
        <taxon>Gunneridae</taxon>
        <taxon>Pentapetalae</taxon>
        <taxon>asterids</taxon>
        <taxon>Cornales</taxon>
        <taxon>Nyssaceae</taxon>
        <taxon>Nyssa</taxon>
    </lineage>
</organism>
<dbReference type="AlphaFoldDB" id="A0A5J5AIE1"/>
<sequence>MGDDQTNSNVYIMEQGEMVFQPSLSFLPFSIFWIYGQYWDVTVQSELQVLNLRCSAAENSTEEVSSKGDDDHNREFCAYQRVFLRWTKFGDGAGLLFAKQSEASLSTDCVPLASVCFGDSGR</sequence>
<evidence type="ECO:0000313" key="1">
    <source>
        <dbReference type="EMBL" id="KAA8529994.1"/>
    </source>
</evidence>
<protein>
    <submittedName>
        <fullName evidence="1">Uncharacterized protein</fullName>
    </submittedName>
</protein>